<dbReference type="InterPro" id="IPR011991">
    <property type="entry name" value="ArsR-like_HTH"/>
</dbReference>
<protein>
    <recommendedName>
        <fullName evidence="4">HTH arsR-type domain-containing protein</fullName>
    </recommendedName>
</protein>
<evidence type="ECO:0000313" key="5">
    <source>
        <dbReference type="EMBL" id="GIG53356.1"/>
    </source>
</evidence>
<evidence type="ECO:0000256" key="2">
    <source>
        <dbReference type="ARBA" id="ARBA00023125"/>
    </source>
</evidence>
<dbReference type="PRINTS" id="PR00778">
    <property type="entry name" value="HTHARSR"/>
</dbReference>
<dbReference type="GO" id="GO:0003700">
    <property type="term" value="F:DNA-binding transcription factor activity"/>
    <property type="evidence" value="ECO:0007669"/>
    <property type="project" value="InterPro"/>
</dbReference>
<dbReference type="GO" id="GO:0003677">
    <property type="term" value="F:DNA binding"/>
    <property type="evidence" value="ECO:0007669"/>
    <property type="project" value="UniProtKB-KW"/>
</dbReference>
<proteinExistence type="predicted"/>
<sequence length="112" mass="12071">MAPIERIDSADPQLDLVLHALAHPVRRHLLELLVVGDAAAGDLAASAAVNHGISRSRASQHLAVLAEAGLVDVVVDGTWRWHRLSRLPGAIVHAWLTQLASPYARCERPSPE</sequence>
<accession>A0A919PZS7</accession>
<dbReference type="InterPro" id="IPR051081">
    <property type="entry name" value="HTH_MetalResp_TranReg"/>
</dbReference>
<dbReference type="Gene3D" id="1.10.10.10">
    <property type="entry name" value="Winged helix-like DNA-binding domain superfamily/Winged helix DNA-binding domain"/>
    <property type="match status" value="1"/>
</dbReference>
<reference evidence="5" key="1">
    <citation type="submission" date="2021-01" db="EMBL/GenBank/DDBJ databases">
        <title>Whole genome shotgun sequence of Demequina activiva NBRC 110675.</title>
        <authorList>
            <person name="Komaki H."/>
            <person name="Tamura T."/>
        </authorList>
    </citation>
    <scope>NUCLEOTIDE SEQUENCE</scope>
    <source>
        <strain evidence="5">NBRC 110675</strain>
    </source>
</reference>
<keyword evidence="3" id="KW-0804">Transcription</keyword>
<dbReference type="SMART" id="SM00418">
    <property type="entry name" value="HTH_ARSR"/>
    <property type="match status" value="1"/>
</dbReference>
<dbReference type="Pfam" id="PF12840">
    <property type="entry name" value="HTH_20"/>
    <property type="match status" value="1"/>
</dbReference>
<dbReference type="InterPro" id="IPR001845">
    <property type="entry name" value="HTH_ArsR_DNA-bd_dom"/>
</dbReference>
<evidence type="ECO:0000259" key="4">
    <source>
        <dbReference type="SMART" id="SM00418"/>
    </source>
</evidence>
<dbReference type="PANTHER" id="PTHR33154:SF33">
    <property type="entry name" value="TRANSCRIPTIONAL REPRESSOR SDPR"/>
    <property type="match status" value="1"/>
</dbReference>
<feature type="domain" description="HTH arsR-type" evidence="4">
    <location>
        <begin position="16"/>
        <end position="96"/>
    </location>
</feature>
<comment type="caution">
    <text evidence="5">The sequence shown here is derived from an EMBL/GenBank/DDBJ whole genome shotgun (WGS) entry which is preliminary data.</text>
</comment>
<keyword evidence="1" id="KW-0805">Transcription regulation</keyword>
<dbReference type="CDD" id="cd00090">
    <property type="entry name" value="HTH_ARSR"/>
    <property type="match status" value="1"/>
</dbReference>
<organism evidence="5 6">
    <name type="scientific">Demequina activiva</name>
    <dbReference type="NCBI Taxonomy" id="1582364"/>
    <lineage>
        <taxon>Bacteria</taxon>
        <taxon>Bacillati</taxon>
        <taxon>Actinomycetota</taxon>
        <taxon>Actinomycetes</taxon>
        <taxon>Micrococcales</taxon>
        <taxon>Demequinaceae</taxon>
        <taxon>Demequina</taxon>
    </lineage>
</organism>
<gene>
    <name evidence="5" type="ORF">Dac01nite_01080</name>
</gene>
<keyword evidence="6" id="KW-1185">Reference proteome</keyword>
<dbReference type="RefSeq" id="WP_203652833.1">
    <property type="nucleotide sequence ID" value="NZ_BONR01000001.1"/>
</dbReference>
<dbReference type="InterPro" id="IPR036390">
    <property type="entry name" value="WH_DNA-bd_sf"/>
</dbReference>
<evidence type="ECO:0000256" key="1">
    <source>
        <dbReference type="ARBA" id="ARBA00023015"/>
    </source>
</evidence>
<name>A0A919PZS7_9MICO</name>
<dbReference type="Proteomes" id="UP000652354">
    <property type="component" value="Unassembled WGS sequence"/>
</dbReference>
<dbReference type="InterPro" id="IPR036388">
    <property type="entry name" value="WH-like_DNA-bd_sf"/>
</dbReference>
<evidence type="ECO:0000256" key="3">
    <source>
        <dbReference type="ARBA" id="ARBA00023163"/>
    </source>
</evidence>
<dbReference type="SUPFAM" id="SSF46785">
    <property type="entry name" value="Winged helix' DNA-binding domain"/>
    <property type="match status" value="1"/>
</dbReference>
<dbReference type="NCBIfam" id="NF033788">
    <property type="entry name" value="HTH_metalloreg"/>
    <property type="match status" value="1"/>
</dbReference>
<keyword evidence="2" id="KW-0238">DNA-binding</keyword>
<evidence type="ECO:0000313" key="6">
    <source>
        <dbReference type="Proteomes" id="UP000652354"/>
    </source>
</evidence>
<dbReference type="EMBL" id="BONR01000001">
    <property type="protein sequence ID" value="GIG53356.1"/>
    <property type="molecule type" value="Genomic_DNA"/>
</dbReference>
<dbReference type="PANTHER" id="PTHR33154">
    <property type="entry name" value="TRANSCRIPTIONAL REGULATOR, ARSR FAMILY"/>
    <property type="match status" value="1"/>
</dbReference>
<dbReference type="AlphaFoldDB" id="A0A919PZS7"/>